<evidence type="ECO:0000256" key="14">
    <source>
        <dbReference type="ARBA" id="ARBA00048988"/>
    </source>
</evidence>
<dbReference type="GO" id="GO:0000287">
    <property type="term" value="F:magnesium ion binding"/>
    <property type="evidence" value="ECO:0007669"/>
    <property type="project" value="UniProtKB-UniRule"/>
</dbReference>
<evidence type="ECO:0000313" key="19">
    <source>
        <dbReference type="EMBL" id="QGM28880.1"/>
    </source>
</evidence>
<evidence type="ECO:0000256" key="2">
    <source>
        <dbReference type="ARBA" id="ARBA00022723"/>
    </source>
</evidence>
<evidence type="ECO:0000256" key="5">
    <source>
        <dbReference type="ARBA" id="ARBA00022801"/>
    </source>
</evidence>
<keyword evidence="11 15" id="KW-0234">DNA repair</keyword>
<evidence type="ECO:0000256" key="9">
    <source>
        <dbReference type="ARBA" id="ARBA00022842"/>
    </source>
</evidence>
<organism evidence="19 20">
    <name type="scientific">Acinetobacter towneri</name>
    <dbReference type="NCBI Taxonomy" id="202956"/>
    <lineage>
        <taxon>Bacteria</taxon>
        <taxon>Pseudomonadati</taxon>
        <taxon>Pseudomonadota</taxon>
        <taxon>Gammaproteobacteria</taxon>
        <taxon>Moraxellales</taxon>
        <taxon>Moraxellaceae</taxon>
        <taxon>Acinetobacter</taxon>
    </lineage>
</organism>
<dbReference type="InterPro" id="IPR011604">
    <property type="entry name" value="PDDEXK-like_dom_sf"/>
</dbReference>
<comment type="function">
    <text evidence="15">A helicase/nuclease that prepares dsDNA breaks (DSB) for recombinational DNA repair. Binds to DSBs and unwinds DNA via a highly rapid and processive ATP-dependent bidirectional helicase activity. Unwinds dsDNA until it encounters a Chi (crossover hotspot instigator) sequence from the 3' direction. Cuts ssDNA a few nucleotides 3' to the Chi site. The properties and activities of the enzyme are changed at Chi. The Chi-altered holoenzyme produces a long 3'-ssDNA overhang and facilitates RecA-binding to the ssDNA for homologous DNA recombination and repair. Holoenzyme degrades any linearized DNA that is unable to undergo homologous recombination. In the holoenzyme this subunit contributes ATPase, 3'-5' helicase, exonuclease activity and loads RecA onto ssDNA.</text>
</comment>
<reference evidence="20" key="1">
    <citation type="submission" date="2019-11" db="EMBL/GenBank/DDBJ databases">
        <title>Escherichia coli 1916D6.</title>
        <authorList>
            <person name="Yao H."/>
            <person name="Du X."/>
            <person name="Yu R."/>
            <person name="Li A."/>
        </authorList>
    </citation>
    <scope>NUCLEOTIDE SEQUENCE [LARGE SCALE GENOMIC DNA]</scope>
    <source>
        <strain evidence="20">19110F47</strain>
    </source>
</reference>
<keyword evidence="1 15" id="KW-0540">Nuclease</keyword>
<gene>
    <name evidence="15" type="primary">recB</name>
    <name evidence="19" type="ORF">GJD93_12815</name>
</gene>
<comment type="catalytic activity">
    <reaction evidence="14 15">
        <text>ATP + H2O = ADP + phosphate + H(+)</text>
        <dbReference type="Rhea" id="RHEA:13065"/>
        <dbReference type="ChEBI" id="CHEBI:15377"/>
        <dbReference type="ChEBI" id="CHEBI:15378"/>
        <dbReference type="ChEBI" id="CHEBI:30616"/>
        <dbReference type="ChEBI" id="CHEBI:43474"/>
        <dbReference type="ChEBI" id="CHEBI:456216"/>
        <dbReference type="EC" id="5.6.2.4"/>
    </reaction>
</comment>
<dbReference type="GO" id="GO:0003677">
    <property type="term" value="F:DNA binding"/>
    <property type="evidence" value="ECO:0007669"/>
    <property type="project" value="UniProtKB-UniRule"/>
</dbReference>
<dbReference type="InterPro" id="IPR011335">
    <property type="entry name" value="Restrct_endonuc-II-like"/>
</dbReference>
<keyword evidence="12 15" id="KW-0413">Isomerase</keyword>
<dbReference type="Gene3D" id="1.10.3170.10">
    <property type="entry name" value="Recbcd, chain B, domain 2"/>
    <property type="match status" value="1"/>
</dbReference>
<feature type="binding site" evidence="15">
    <location>
        <position position="994"/>
    </location>
    <ligand>
        <name>Mg(2+)</name>
        <dbReference type="ChEBI" id="CHEBI:18420"/>
    </ligand>
</feature>
<dbReference type="SUPFAM" id="SSF52540">
    <property type="entry name" value="P-loop containing nucleoside triphosphate hydrolases"/>
    <property type="match status" value="1"/>
</dbReference>
<evidence type="ECO:0000256" key="4">
    <source>
        <dbReference type="ARBA" id="ARBA00022763"/>
    </source>
</evidence>
<evidence type="ECO:0000259" key="18">
    <source>
        <dbReference type="PROSITE" id="PS51217"/>
    </source>
</evidence>
<dbReference type="GO" id="GO:0000724">
    <property type="term" value="P:double-strand break repair via homologous recombination"/>
    <property type="evidence" value="ECO:0007669"/>
    <property type="project" value="UniProtKB-UniRule"/>
</dbReference>
<dbReference type="PROSITE" id="PS51198">
    <property type="entry name" value="UVRD_HELICASE_ATP_BIND"/>
    <property type="match status" value="1"/>
</dbReference>
<dbReference type="InterPro" id="IPR038726">
    <property type="entry name" value="PDDEXK_AddAB-type"/>
</dbReference>
<dbReference type="Pfam" id="PF12705">
    <property type="entry name" value="PDDEXK_1"/>
    <property type="match status" value="1"/>
</dbReference>
<keyword evidence="7 15" id="KW-0269">Exonuclease</keyword>
<feature type="region of interest" description="DNA-binding and helicase activity, interacts with RecC" evidence="15">
    <location>
        <begin position="1"/>
        <end position="894"/>
    </location>
</feature>
<evidence type="ECO:0000256" key="13">
    <source>
        <dbReference type="ARBA" id="ARBA00034617"/>
    </source>
</evidence>
<keyword evidence="3 15" id="KW-0547">Nucleotide-binding</keyword>
<dbReference type="HAMAP" id="MF_01485">
    <property type="entry name" value="RecB"/>
    <property type="match status" value="1"/>
</dbReference>
<dbReference type="EC" id="5.6.2.4" evidence="15"/>
<evidence type="ECO:0000256" key="10">
    <source>
        <dbReference type="ARBA" id="ARBA00023125"/>
    </source>
</evidence>
<dbReference type="Gene3D" id="3.90.320.10">
    <property type="match status" value="1"/>
</dbReference>
<keyword evidence="10 15" id="KW-0238">DNA-binding</keyword>
<comment type="catalytic activity">
    <reaction evidence="15">
        <text>Exonucleolytic cleavage (in the presence of ATP) in either 5'- to 3'- or 3'- to 5'-direction to yield 5'-phosphooligonucleotides.</text>
        <dbReference type="EC" id="3.1.11.5"/>
    </reaction>
</comment>
<dbReference type="GO" id="GO:0005524">
    <property type="term" value="F:ATP binding"/>
    <property type="evidence" value="ECO:0007669"/>
    <property type="project" value="UniProtKB-UniRule"/>
</dbReference>
<dbReference type="SUPFAM" id="SSF52980">
    <property type="entry name" value="Restriction endonuclease-like"/>
    <property type="match status" value="1"/>
</dbReference>
<evidence type="ECO:0000259" key="17">
    <source>
        <dbReference type="PROSITE" id="PS51198"/>
    </source>
</evidence>
<keyword evidence="9 15" id="KW-0460">Magnesium</keyword>
<evidence type="ECO:0000256" key="12">
    <source>
        <dbReference type="ARBA" id="ARBA00023235"/>
    </source>
</evidence>
<feature type="region of interest" description="Nuclease activity, interacts with RecD and RecA" evidence="15">
    <location>
        <begin position="922"/>
        <end position="1239"/>
    </location>
</feature>
<dbReference type="GO" id="GO:0043138">
    <property type="term" value="F:3'-5' DNA helicase activity"/>
    <property type="evidence" value="ECO:0007669"/>
    <property type="project" value="UniProtKB-UniRule"/>
</dbReference>
<keyword evidence="4 15" id="KW-0227">DNA damage</keyword>
<comment type="similarity">
    <text evidence="15">Belongs to the helicase family. UvrD subfamily.</text>
</comment>
<evidence type="ECO:0000313" key="20">
    <source>
        <dbReference type="Proteomes" id="UP000405075"/>
    </source>
</evidence>
<dbReference type="InterPro" id="IPR004586">
    <property type="entry name" value="RecB"/>
</dbReference>
<evidence type="ECO:0000256" key="11">
    <source>
        <dbReference type="ARBA" id="ARBA00023204"/>
    </source>
</evidence>
<keyword evidence="2 15" id="KW-0479">Metal-binding</keyword>
<feature type="domain" description="UvrD-like helicase ATP-binding" evidence="17">
    <location>
        <begin position="1"/>
        <end position="486"/>
    </location>
</feature>
<comment type="cofactor">
    <cofactor evidence="15">
        <name>Mg(2+)</name>
        <dbReference type="ChEBI" id="CHEBI:18420"/>
    </cofactor>
    <text evidence="15">Binds 1 Mg(2+) ion per subunit.</text>
</comment>
<dbReference type="Pfam" id="PF13361">
    <property type="entry name" value="UvrD_C"/>
    <property type="match status" value="2"/>
</dbReference>
<dbReference type="PROSITE" id="PS51217">
    <property type="entry name" value="UVRD_HELICASE_CTER"/>
    <property type="match status" value="1"/>
</dbReference>
<feature type="domain" description="UvrD-like helicase C-terminal" evidence="18">
    <location>
        <begin position="487"/>
        <end position="770"/>
    </location>
</feature>
<feature type="binding site" evidence="15">
    <location>
        <position position="1128"/>
    </location>
    <ligand>
        <name>Mg(2+)</name>
        <dbReference type="ChEBI" id="CHEBI:18420"/>
    </ligand>
</feature>
<name>A0AAP9GWQ2_9GAMM</name>
<evidence type="ECO:0000256" key="7">
    <source>
        <dbReference type="ARBA" id="ARBA00022839"/>
    </source>
</evidence>
<comment type="subunit">
    <text evidence="15">Heterotrimer of RecB, RecC and RecD. All subunits contribute to DNA-binding. Interacts with RecA.</text>
</comment>
<feature type="binding site" evidence="16">
    <location>
        <begin position="11"/>
        <end position="18"/>
    </location>
    <ligand>
        <name>ATP</name>
        <dbReference type="ChEBI" id="CHEBI:30616"/>
    </ligand>
</feature>
<dbReference type="PANTHER" id="PTHR11070:SF23">
    <property type="entry name" value="RECBCD ENZYME SUBUNIT RECB"/>
    <property type="match status" value="1"/>
</dbReference>
<comment type="domain">
    <text evidence="15">The N-terminal DNA-binding domain is a ssDNA-dependent ATPase and has ATP-dependent 3'-5' helicase function. This domain interacts with RecC.</text>
</comment>
<evidence type="ECO:0000256" key="1">
    <source>
        <dbReference type="ARBA" id="ARBA00022722"/>
    </source>
</evidence>
<dbReference type="AlphaFoldDB" id="A0AAP9GWQ2"/>
<accession>A0AAP9GWQ2</accession>
<dbReference type="InterPro" id="IPR014017">
    <property type="entry name" value="DNA_helicase_UvrD-like_C"/>
</dbReference>
<dbReference type="PANTHER" id="PTHR11070">
    <property type="entry name" value="UVRD / RECB / PCRA DNA HELICASE FAMILY MEMBER"/>
    <property type="match status" value="1"/>
</dbReference>
<dbReference type="GO" id="GO:0005829">
    <property type="term" value="C:cytosol"/>
    <property type="evidence" value="ECO:0007669"/>
    <property type="project" value="TreeGrafter"/>
</dbReference>
<dbReference type="CDD" id="cd22352">
    <property type="entry name" value="RecB_C-like"/>
    <property type="match status" value="1"/>
</dbReference>
<proteinExistence type="inferred from homology"/>
<protein>
    <recommendedName>
        <fullName evidence="15">RecBCD enzyme subunit RecB</fullName>
        <ecNumber evidence="15">3.1.11.5</ecNumber>
        <ecNumber evidence="15">5.6.2.4</ecNumber>
    </recommendedName>
    <alternativeName>
        <fullName evidence="15">DNA 3'-5' helicase subunit RecB</fullName>
    </alternativeName>
    <alternativeName>
        <fullName evidence="15">Exonuclease V subunit RecB</fullName>
        <shortName evidence="15">ExoV subunit RecB</shortName>
    </alternativeName>
    <alternativeName>
        <fullName evidence="15">Helicase/nuclease RecBCD subunit RecB</fullName>
    </alternativeName>
</protein>
<dbReference type="GO" id="GO:0009338">
    <property type="term" value="C:exodeoxyribonuclease V complex"/>
    <property type="evidence" value="ECO:0007669"/>
    <property type="project" value="TreeGrafter"/>
</dbReference>
<comment type="miscellaneous">
    <text evidence="15">In the RecBCD complex, RecB has a slow 3'-5' helicase, an exonuclease activity and loads RecA onto ssDNA, RecD has a fast 5'-3' helicase activity, while RecC stimulates the ATPase and processivity of the RecB helicase and contributes to recognition of the Chi site.</text>
</comment>
<dbReference type="InterPro" id="IPR027417">
    <property type="entry name" value="P-loop_NTPase"/>
</dbReference>
<evidence type="ECO:0000256" key="6">
    <source>
        <dbReference type="ARBA" id="ARBA00022806"/>
    </source>
</evidence>
<evidence type="ECO:0000256" key="3">
    <source>
        <dbReference type="ARBA" id="ARBA00022741"/>
    </source>
</evidence>
<comment type="catalytic activity">
    <reaction evidence="13 15">
        <text>Couples ATP hydrolysis with the unwinding of duplex DNA by translocating in the 3'-5' direction.</text>
        <dbReference type="EC" id="5.6.2.4"/>
    </reaction>
</comment>
<dbReference type="Pfam" id="PF00580">
    <property type="entry name" value="UvrD-helicase"/>
    <property type="match status" value="1"/>
</dbReference>
<dbReference type="InterPro" id="IPR014016">
    <property type="entry name" value="UvrD-like_ATP-bd"/>
</dbReference>
<keyword evidence="5 15" id="KW-0378">Hydrolase</keyword>
<dbReference type="InterPro" id="IPR000212">
    <property type="entry name" value="DNA_helicase_UvrD/REP"/>
</dbReference>
<feature type="active site" description="For nuclease activity" evidence="15">
    <location>
        <position position="1141"/>
    </location>
</feature>
<dbReference type="Proteomes" id="UP000405075">
    <property type="component" value="Chromosome"/>
</dbReference>
<dbReference type="GO" id="GO:0008854">
    <property type="term" value="F:exodeoxyribonuclease V activity"/>
    <property type="evidence" value="ECO:0007669"/>
    <property type="project" value="UniProtKB-EC"/>
</dbReference>
<keyword evidence="6 15" id="KW-0347">Helicase</keyword>
<evidence type="ECO:0000256" key="8">
    <source>
        <dbReference type="ARBA" id="ARBA00022840"/>
    </source>
</evidence>
<feature type="binding site" evidence="15">
    <location>
        <position position="1141"/>
    </location>
    <ligand>
        <name>Mg(2+)</name>
        <dbReference type="ChEBI" id="CHEBI:18420"/>
    </ligand>
</feature>
<sequence>MQFKGLHWIEASAGTGKTYTLSSLMVRIFLKDYLPNQVIATTFTRAAAAELKSRIRARLLETQQYIDQCLNQSLDQRALAEKITQLQDPLLKHILQKYRLKLDYASSRLKLVSAQLDELFVGTLDSFSQKLLREFSFESGKIERANITDQASVYTEQLVHDVLREWIHAQPQHVVDYMLLCGRLKSAADYEGLVNTSLNFASAEIQGIDQAQLEVQDLAEALQNLASITMTQIEELKEYYDGEYSFNFSHYVAGSDKKGLQPLFTVTLPKLIEKIKHSPLEHYFNSHLAALFNAVFALYLNQDGKLRKSIFNKAKAPCTQEVQDAFFDHPVIRKIKAVVDAKLNFEHQIELVETNLKFYLVQHVKQRLPQLLQQKGETTFSQQIRSLAEALQGERGQRFAQFVHTRYPLILVDEFQDTNQDQDDMLAQIWRNPKWYARGCMIMVGDPKQAIYGFRGGDMLTYNNARDDVLKKQGRIYSLRQNHRSVKELVSVVDELFQRQPAFGEKVIYDPVIAGSRPHPALMDRQQANPAPLRWVTVEHDQDESIQIARKIRELLNQGIAGDLYFDHSSGKVALQADDIAILSTSHQKLDQAQYELERIGIQVNRSSQRSVFTGFLAKDVAAILTAILHPYDEAKVKRALLTRLLGYNLQQLIELEQQGLGQFIYDFDCIREMWVNKGFLTAWNYCLNLFKIWENLVAKRSFDNERHVVNLRHLTELLSRQSERHQGAYMLYYWYLQQVESPAKRDWEIERKLSNAAGVKLMTIHQSKGLEFKVVFLMSADQPPKSDKSALVFATQEEQGIEQRIIAIKHKDIDATAMQQHSERRLAELNRLWYVALTRASYRVYAMLKQPTPAKEGKKEAAPKSAGLNVWRLQAPSSAEIAAAWSCDEAPLTQLAAALQLEQVQEIKIEAADFPQRRFYPRTKTSFSGLAQHLPAAMRSDTLALASEEQAAAADEINQEPVETEQEIVQVAQPIAWIKANFQRGTQAGSFLHKLFEYIDFQASHDDIFEEVKRRFHNDKEFNSDVLLVDLIAKLDTAKGSATVQEADIFAHMTEWLKDVLNTPLHDTFQLSALSTAHYLSEFPFYLALADQRLFIQAIQQLFEDAGHPIQDLNEAATARYLTGSIDLVYFDGQCYHIADYKSNYLGADQRDYEKTNLEHNMTQSSYWLQAALYLVALHRYLSSRLQDYDIRQHLGGASYLYLRGMQGQAGQGVCHWRPDAEFILQLDQILGYFELKK</sequence>
<keyword evidence="8 15" id="KW-0067">ATP-binding</keyword>
<dbReference type="Gene3D" id="1.10.486.10">
    <property type="entry name" value="PCRA, domain 4"/>
    <property type="match status" value="1"/>
</dbReference>
<evidence type="ECO:0000256" key="16">
    <source>
        <dbReference type="PROSITE-ProRule" id="PRU00560"/>
    </source>
</evidence>
<dbReference type="EMBL" id="CP046045">
    <property type="protein sequence ID" value="QGM28880.1"/>
    <property type="molecule type" value="Genomic_DNA"/>
</dbReference>
<evidence type="ECO:0000256" key="15">
    <source>
        <dbReference type="HAMAP-Rule" id="MF_01485"/>
    </source>
</evidence>
<dbReference type="Gene3D" id="3.40.50.300">
    <property type="entry name" value="P-loop containing nucleotide triphosphate hydrolases"/>
    <property type="match status" value="2"/>
</dbReference>
<comment type="domain">
    <text evidence="15">The C-terminal domain has nuclease activity and interacts with RecD. It interacts with RecA, facilitating its loading onto ssDNA.</text>
</comment>
<dbReference type="EC" id="3.1.11.5" evidence="15"/>